<keyword evidence="7 15" id="KW-0418">Kinase</keyword>
<evidence type="ECO:0000256" key="12">
    <source>
        <dbReference type="SAM" id="Phobius"/>
    </source>
</evidence>
<dbReference type="PROSITE" id="PS50109">
    <property type="entry name" value="HIS_KIN"/>
    <property type="match status" value="1"/>
</dbReference>
<dbReference type="Gene3D" id="6.10.340.10">
    <property type="match status" value="1"/>
</dbReference>
<feature type="region of interest" description="Disordered" evidence="11">
    <location>
        <begin position="1"/>
        <end position="47"/>
    </location>
</feature>
<evidence type="ECO:0000256" key="2">
    <source>
        <dbReference type="ARBA" id="ARBA00004236"/>
    </source>
</evidence>
<dbReference type="InterPro" id="IPR005467">
    <property type="entry name" value="His_kinase_dom"/>
</dbReference>
<evidence type="ECO:0000256" key="10">
    <source>
        <dbReference type="ARBA" id="ARBA00023136"/>
    </source>
</evidence>
<evidence type="ECO:0000313" key="15">
    <source>
        <dbReference type="EMBL" id="GAA5091271.1"/>
    </source>
</evidence>
<evidence type="ECO:0000256" key="11">
    <source>
        <dbReference type="SAM" id="MobiDB-lite"/>
    </source>
</evidence>
<dbReference type="Proteomes" id="UP001501407">
    <property type="component" value="Unassembled WGS sequence"/>
</dbReference>
<dbReference type="InterPro" id="IPR003660">
    <property type="entry name" value="HAMP_dom"/>
</dbReference>
<evidence type="ECO:0000313" key="16">
    <source>
        <dbReference type="Proteomes" id="UP001501407"/>
    </source>
</evidence>
<gene>
    <name evidence="15" type="ORF">GCM10025760_18200</name>
</gene>
<protein>
    <recommendedName>
        <fullName evidence="3">histidine kinase</fullName>
        <ecNumber evidence="3">2.7.13.3</ecNumber>
    </recommendedName>
</protein>
<feature type="domain" description="HAMP" evidence="14">
    <location>
        <begin position="233"/>
        <end position="295"/>
    </location>
</feature>
<keyword evidence="5" id="KW-0808">Transferase</keyword>
<dbReference type="Gene3D" id="1.10.287.130">
    <property type="match status" value="1"/>
</dbReference>
<dbReference type="SMART" id="SM00387">
    <property type="entry name" value="HATPase_c"/>
    <property type="match status" value="1"/>
</dbReference>
<feature type="compositionally biased region" description="Gly residues" evidence="11">
    <location>
        <begin position="31"/>
        <end position="40"/>
    </location>
</feature>
<reference evidence="16" key="1">
    <citation type="journal article" date="2019" name="Int. J. Syst. Evol. Microbiol.">
        <title>The Global Catalogue of Microorganisms (GCM) 10K type strain sequencing project: providing services to taxonomists for standard genome sequencing and annotation.</title>
        <authorList>
            <consortium name="The Broad Institute Genomics Platform"/>
            <consortium name="The Broad Institute Genome Sequencing Center for Infectious Disease"/>
            <person name="Wu L."/>
            <person name="Ma J."/>
        </authorList>
    </citation>
    <scope>NUCLEOTIDE SEQUENCE [LARGE SCALE GENOMIC DNA]</scope>
    <source>
        <strain evidence="16">JCM 18959</strain>
    </source>
</reference>
<name>A0ABP9M591_9MICO</name>
<keyword evidence="8 12" id="KW-1133">Transmembrane helix</keyword>
<dbReference type="InterPro" id="IPR003661">
    <property type="entry name" value="HisK_dim/P_dom"/>
</dbReference>
<evidence type="ECO:0000256" key="1">
    <source>
        <dbReference type="ARBA" id="ARBA00000085"/>
    </source>
</evidence>
<proteinExistence type="predicted"/>
<comment type="caution">
    <text evidence="15">The sequence shown here is derived from an EMBL/GenBank/DDBJ whole genome shotgun (WGS) entry which is preliminary data.</text>
</comment>
<evidence type="ECO:0000256" key="7">
    <source>
        <dbReference type="ARBA" id="ARBA00022777"/>
    </source>
</evidence>
<dbReference type="GO" id="GO:0016301">
    <property type="term" value="F:kinase activity"/>
    <property type="evidence" value="ECO:0007669"/>
    <property type="project" value="UniProtKB-KW"/>
</dbReference>
<keyword evidence="16" id="KW-1185">Reference proteome</keyword>
<comment type="subcellular location">
    <subcellularLocation>
        <location evidence="2">Cell membrane</location>
    </subcellularLocation>
</comment>
<dbReference type="CDD" id="cd00082">
    <property type="entry name" value="HisKA"/>
    <property type="match status" value="1"/>
</dbReference>
<dbReference type="SMART" id="SM00388">
    <property type="entry name" value="HisKA"/>
    <property type="match status" value="1"/>
</dbReference>
<dbReference type="InterPro" id="IPR004358">
    <property type="entry name" value="Sig_transdc_His_kin-like_C"/>
</dbReference>
<evidence type="ECO:0000259" key="14">
    <source>
        <dbReference type="PROSITE" id="PS50885"/>
    </source>
</evidence>
<dbReference type="PANTHER" id="PTHR45436">
    <property type="entry name" value="SENSOR HISTIDINE KINASE YKOH"/>
    <property type="match status" value="1"/>
</dbReference>
<feature type="transmembrane region" description="Helical" evidence="12">
    <location>
        <begin position="209"/>
        <end position="230"/>
    </location>
</feature>
<dbReference type="InterPro" id="IPR036097">
    <property type="entry name" value="HisK_dim/P_sf"/>
</dbReference>
<dbReference type="Gene3D" id="3.30.565.10">
    <property type="entry name" value="Histidine kinase-like ATPase, C-terminal domain"/>
    <property type="match status" value="1"/>
</dbReference>
<dbReference type="PRINTS" id="PR00344">
    <property type="entry name" value="BCTRLSENSOR"/>
</dbReference>
<dbReference type="SUPFAM" id="SSF55874">
    <property type="entry name" value="ATPase domain of HSP90 chaperone/DNA topoisomerase II/histidine kinase"/>
    <property type="match status" value="1"/>
</dbReference>
<feature type="domain" description="Histidine kinase" evidence="13">
    <location>
        <begin position="310"/>
        <end position="535"/>
    </location>
</feature>
<sequence>MTDEPRAQAPGKNGTDAAPDATAPTDASPLGDGGDAGSGSTGADAKVARRAPWTLQRKLIVTVVAITSFIMVLVAVATSAILSQVLEQQLNDNVQSAARRSSIVLAQAGASGLTAEEILTQQPQPPGYFLAIQTLPHVPTAAVMTTQGVVELDADEIDKISESLNGQSDQLVVTVEDRGTYRVEPVRAGATYALVGLSRDDVAVTLTRMLITIGLLTAGGLLLLAVATAWTIRRGLAPLRAVADTAARVSTQRLDQGEVTIAERVPARQADPRTEVGRVGEALNTLLDHVDESLTARQRNEERMRAFVADASHELRTPLSSIRGYSELSLKALSRAPRLARGPEAATIETTEASLERIQAQSLRMTSLVEDLLLLARLDEGQELVYGTVDLTRLVIDAVGDARPTGPDHEWVLEVGDEPVLVAGDTGRLHQVAANLLANARTHTPAGTTVTVSVARDDGTAVLRVHDDGPGIDPSIRDELFERFSRADRSRARQTGGTGLGLSIARAIVDAHGGSIRVDSAPGDTTFEVRLPARPADPA</sequence>
<evidence type="ECO:0000256" key="3">
    <source>
        <dbReference type="ARBA" id="ARBA00012438"/>
    </source>
</evidence>
<dbReference type="EMBL" id="BAABKZ010000001">
    <property type="protein sequence ID" value="GAA5091271.1"/>
    <property type="molecule type" value="Genomic_DNA"/>
</dbReference>
<dbReference type="InterPro" id="IPR036890">
    <property type="entry name" value="HATPase_C_sf"/>
</dbReference>
<evidence type="ECO:0000256" key="5">
    <source>
        <dbReference type="ARBA" id="ARBA00022679"/>
    </source>
</evidence>
<dbReference type="CDD" id="cd00075">
    <property type="entry name" value="HATPase"/>
    <property type="match status" value="1"/>
</dbReference>
<organism evidence="15 16">
    <name type="scientific">Microbacterium yannicii</name>
    <dbReference type="NCBI Taxonomy" id="671622"/>
    <lineage>
        <taxon>Bacteria</taxon>
        <taxon>Bacillati</taxon>
        <taxon>Actinomycetota</taxon>
        <taxon>Actinomycetes</taxon>
        <taxon>Micrococcales</taxon>
        <taxon>Microbacteriaceae</taxon>
        <taxon>Microbacterium</taxon>
    </lineage>
</organism>
<keyword evidence="10 12" id="KW-0472">Membrane</keyword>
<dbReference type="InterPro" id="IPR003594">
    <property type="entry name" value="HATPase_dom"/>
</dbReference>
<evidence type="ECO:0000256" key="8">
    <source>
        <dbReference type="ARBA" id="ARBA00022989"/>
    </source>
</evidence>
<dbReference type="SUPFAM" id="SSF47384">
    <property type="entry name" value="Homodimeric domain of signal transducing histidine kinase"/>
    <property type="match status" value="1"/>
</dbReference>
<dbReference type="InterPro" id="IPR050428">
    <property type="entry name" value="TCS_sensor_his_kinase"/>
</dbReference>
<keyword evidence="4" id="KW-0597">Phosphoprotein</keyword>
<keyword evidence="9" id="KW-0902">Two-component regulatory system</keyword>
<accession>A0ABP9M591</accession>
<evidence type="ECO:0000259" key="13">
    <source>
        <dbReference type="PROSITE" id="PS50109"/>
    </source>
</evidence>
<comment type="catalytic activity">
    <reaction evidence="1">
        <text>ATP + protein L-histidine = ADP + protein N-phospho-L-histidine.</text>
        <dbReference type="EC" id="2.7.13.3"/>
    </reaction>
</comment>
<dbReference type="PANTHER" id="PTHR45436:SF5">
    <property type="entry name" value="SENSOR HISTIDINE KINASE TRCS"/>
    <property type="match status" value="1"/>
</dbReference>
<dbReference type="Pfam" id="PF02518">
    <property type="entry name" value="HATPase_c"/>
    <property type="match status" value="1"/>
</dbReference>
<dbReference type="SMART" id="SM00304">
    <property type="entry name" value="HAMP"/>
    <property type="match status" value="1"/>
</dbReference>
<feature type="transmembrane region" description="Helical" evidence="12">
    <location>
        <begin position="59"/>
        <end position="82"/>
    </location>
</feature>
<evidence type="ECO:0000256" key="4">
    <source>
        <dbReference type="ARBA" id="ARBA00022553"/>
    </source>
</evidence>
<feature type="compositionally biased region" description="Low complexity" evidence="11">
    <location>
        <begin position="15"/>
        <end position="30"/>
    </location>
</feature>
<dbReference type="Pfam" id="PF00512">
    <property type="entry name" value="HisKA"/>
    <property type="match status" value="1"/>
</dbReference>
<evidence type="ECO:0000256" key="6">
    <source>
        <dbReference type="ARBA" id="ARBA00022692"/>
    </source>
</evidence>
<evidence type="ECO:0000256" key="9">
    <source>
        <dbReference type="ARBA" id="ARBA00023012"/>
    </source>
</evidence>
<keyword evidence="6 12" id="KW-0812">Transmembrane</keyword>
<dbReference type="PROSITE" id="PS50885">
    <property type="entry name" value="HAMP"/>
    <property type="match status" value="1"/>
</dbReference>
<dbReference type="EC" id="2.7.13.3" evidence="3"/>